<evidence type="ECO:0000313" key="6">
    <source>
        <dbReference type="EMBL" id="GAH71962.1"/>
    </source>
</evidence>
<accession>X1HR83</accession>
<dbReference type="InterPro" id="IPR001279">
    <property type="entry name" value="Metallo-B-lactamas"/>
</dbReference>
<proteinExistence type="inferred from homology"/>
<evidence type="ECO:0000256" key="2">
    <source>
        <dbReference type="ARBA" id="ARBA00022723"/>
    </source>
</evidence>
<keyword evidence="2" id="KW-0479">Metal-binding</keyword>
<feature type="domain" description="Metallo-beta-lactamase" evidence="5">
    <location>
        <begin position="10"/>
        <end position="101"/>
    </location>
</feature>
<gene>
    <name evidence="6" type="ORF">S03H2_43631</name>
</gene>
<dbReference type="EMBL" id="BARU01027238">
    <property type="protein sequence ID" value="GAH71962.1"/>
    <property type="molecule type" value="Genomic_DNA"/>
</dbReference>
<dbReference type="Gene3D" id="3.60.15.10">
    <property type="entry name" value="Ribonuclease Z/Hydroxyacylglutathione hydrolase-like"/>
    <property type="match status" value="1"/>
</dbReference>
<reference evidence="6" key="1">
    <citation type="journal article" date="2014" name="Front. Microbiol.">
        <title>High frequency of phylogenetically diverse reductive dehalogenase-homologous genes in deep subseafloor sedimentary metagenomes.</title>
        <authorList>
            <person name="Kawai M."/>
            <person name="Futagami T."/>
            <person name="Toyoda A."/>
            <person name="Takaki Y."/>
            <person name="Nishi S."/>
            <person name="Hori S."/>
            <person name="Arai W."/>
            <person name="Tsubouchi T."/>
            <person name="Morono Y."/>
            <person name="Uchiyama I."/>
            <person name="Ito T."/>
            <person name="Fujiyama A."/>
            <person name="Inagaki F."/>
            <person name="Takami H."/>
        </authorList>
    </citation>
    <scope>NUCLEOTIDE SEQUENCE</scope>
    <source>
        <strain evidence="6">Expedition CK06-06</strain>
    </source>
</reference>
<comment type="similarity">
    <text evidence="1">Belongs to the metallo-beta-lactamase superfamily.</text>
</comment>
<dbReference type="PANTHER" id="PTHR42978">
    <property type="entry name" value="QUORUM-QUENCHING LACTONASE YTNP-RELATED-RELATED"/>
    <property type="match status" value="1"/>
</dbReference>
<protein>
    <recommendedName>
        <fullName evidence="5">Metallo-beta-lactamase domain-containing protein</fullName>
    </recommendedName>
</protein>
<dbReference type="GO" id="GO:0016787">
    <property type="term" value="F:hydrolase activity"/>
    <property type="evidence" value="ECO:0007669"/>
    <property type="project" value="UniProtKB-KW"/>
</dbReference>
<evidence type="ECO:0000256" key="3">
    <source>
        <dbReference type="ARBA" id="ARBA00022801"/>
    </source>
</evidence>
<evidence type="ECO:0000256" key="1">
    <source>
        <dbReference type="ARBA" id="ARBA00007749"/>
    </source>
</evidence>
<feature type="non-terminal residue" evidence="6">
    <location>
        <position position="1"/>
    </location>
</feature>
<evidence type="ECO:0000256" key="4">
    <source>
        <dbReference type="ARBA" id="ARBA00022833"/>
    </source>
</evidence>
<dbReference type="InterPro" id="IPR051013">
    <property type="entry name" value="MBL_superfamily_lactonases"/>
</dbReference>
<dbReference type="PANTHER" id="PTHR42978:SF6">
    <property type="entry name" value="QUORUM-QUENCHING LACTONASE YTNP-RELATED"/>
    <property type="match status" value="1"/>
</dbReference>
<comment type="caution">
    <text evidence="6">The sequence shown here is derived from an EMBL/GenBank/DDBJ whole genome shotgun (WGS) entry which is preliminary data.</text>
</comment>
<dbReference type="InterPro" id="IPR036866">
    <property type="entry name" value="RibonucZ/Hydroxyglut_hydro"/>
</dbReference>
<dbReference type="Pfam" id="PF00753">
    <property type="entry name" value="Lactamase_B"/>
    <property type="match status" value="1"/>
</dbReference>
<dbReference type="SUPFAM" id="SSF56281">
    <property type="entry name" value="Metallo-hydrolase/oxidoreductase"/>
    <property type="match status" value="1"/>
</dbReference>
<evidence type="ECO:0000259" key="5">
    <source>
        <dbReference type="Pfam" id="PF00753"/>
    </source>
</evidence>
<organism evidence="6">
    <name type="scientific">marine sediment metagenome</name>
    <dbReference type="NCBI Taxonomy" id="412755"/>
    <lineage>
        <taxon>unclassified sequences</taxon>
        <taxon>metagenomes</taxon>
        <taxon>ecological metagenomes</taxon>
    </lineage>
</organism>
<sequence>SYIPDNFLPLERHGRLEILDGPGEIAPGVEILVGNGHTDGHQMVKVTGGGETAVFMGDTIPTTTHLRLPFIMGYDLRPLQTLAEKQQLLAQAAAEGWWLFFDHDPEVPGVKVKPGDKDYEIVERYGDS</sequence>
<keyword evidence="3" id="KW-0378">Hydrolase</keyword>
<keyword evidence="4" id="KW-0862">Zinc</keyword>
<dbReference type="AlphaFoldDB" id="X1HR83"/>
<dbReference type="GO" id="GO:0046872">
    <property type="term" value="F:metal ion binding"/>
    <property type="evidence" value="ECO:0007669"/>
    <property type="project" value="UniProtKB-KW"/>
</dbReference>
<name>X1HR83_9ZZZZ</name>